<dbReference type="Proteomes" id="UP000245845">
    <property type="component" value="Unassembled WGS sequence"/>
</dbReference>
<comment type="caution">
    <text evidence="2">The sequence shown here is derived from an EMBL/GenBank/DDBJ whole genome shotgun (WGS) entry which is preliminary data.</text>
</comment>
<dbReference type="RefSeq" id="WP_242996090.1">
    <property type="nucleotide sequence ID" value="NZ_BAAACK010000003.1"/>
</dbReference>
<accession>A0A2Y9BG56</accession>
<keyword evidence="3" id="KW-1185">Reference proteome</keyword>
<dbReference type="SUPFAM" id="SSF55729">
    <property type="entry name" value="Acyl-CoA N-acyltransferases (Nat)"/>
    <property type="match status" value="1"/>
</dbReference>
<proteinExistence type="predicted"/>
<dbReference type="InterPro" id="IPR052564">
    <property type="entry name" value="N-acetyltrans/Recomb-assoc"/>
</dbReference>
<dbReference type="InterPro" id="IPR016181">
    <property type="entry name" value="Acyl_CoA_acyltransferase"/>
</dbReference>
<sequence length="148" mass="17482">MMQNITVRELEKEMEEEALSLVWKVFNEYESPDYTKEGIDEFYKCIHDINFITQLRLFGAFDREKLIGVIASRSEGTHIALFFVDGKYHRQGIGRQLFQTLRKECHSDRMTVNSSPYAIPVYHKLGFRDLDKERVVNGLRFTPMELRL</sequence>
<dbReference type="CDD" id="cd04301">
    <property type="entry name" value="NAT_SF"/>
    <property type="match status" value="1"/>
</dbReference>
<gene>
    <name evidence="2" type="ORF">A8806_108197</name>
</gene>
<feature type="domain" description="N-acetyltransferase" evidence="1">
    <location>
        <begin position="5"/>
        <end position="148"/>
    </location>
</feature>
<dbReference type="PANTHER" id="PTHR43451:SF1">
    <property type="entry name" value="ACETYLTRANSFERASE"/>
    <property type="match status" value="1"/>
</dbReference>
<organism evidence="2 3">
    <name type="scientific">Faecalicatena orotica</name>
    <dbReference type="NCBI Taxonomy" id="1544"/>
    <lineage>
        <taxon>Bacteria</taxon>
        <taxon>Bacillati</taxon>
        <taxon>Bacillota</taxon>
        <taxon>Clostridia</taxon>
        <taxon>Lachnospirales</taxon>
        <taxon>Lachnospiraceae</taxon>
        <taxon>Faecalicatena</taxon>
    </lineage>
</organism>
<reference evidence="2 3" key="1">
    <citation type="submission" date="2018-05" db="EMBL/GenBank/DDBJ databases">
        <title>The Hungate 1000. A catalogue of reference genomes from the rumen microbiome.</title>
        <authorList>
            <person name="Kelly W."/>
        </authorList>
    </citation>
    <scope>NUCLEOTIDE SEQUENCE [LARGE SCALE GENOMIC DNA]</scope>
    <source>
        <strain evidence="2 3">NLAE-zl-C242</strain>
    </source>
</reference>
<dbReference type="Pfam" id="PF13673">
    <property type="entry name" value="Acetyltransf_10"/>
    <property type="match status" value="1"/>
</dbReference>
<dbReference type="PROSITE" id="PS51186">
    <property type="entry name" value="GNAT"/>
    <property type="match status" value="1"/>
</dbReference>
<dbReference type="PANTHER" id="PTHR43451">
    <property type="entry name" value="ACETYLTRANSFERASE (GNAT) FAMILY PROTEIN"/>
    <property type="match status" value="1"/>
</dbReference>
<name>A0A2Y9BG56_9FIRM</name>
<dbReference type="Gene3D" id="3.40.630.30">
    <property type="match status" value="1"/>
</dbReference>
<dbReference type="GO" id="GO:0016747">
    <property type="term" value="F:acyltransferase activity, transferring groups other than amino-acyl groups"/>
    <property type="evidence" value="ECO:0007669"/>
    <property type="project" value="InterPro"/>
</dbReference>
<evidence type="ECO:0000313" key="3">
    <source>
        <dbReference type="Proteomes" id="UP000245845"/>
    </source>
</evidence>
<dbReference type="EMBL" id="QGDL01000008">
    <property type="protein sequence ID" value="PWJ28682.1"/>
    <property type="molecule type" value="Genomic_DNA"/>
</dbReference>
<evidence type="ECO:0000313" key="2">
    <source>
        <dbReference type="EMBL" id="PWJ28682.1"/>
    </source>
</evidence>
<protein>
    <submittedName>
        <fullName evidence="2">Acetyltransferase (GNAT) family protein</fullName>
    </submittedName>
</protein>
<dbReference type="InterPro" id="IPR000182">
    <property type="entry name" value="GNAT_dom"/>
</dbReference>
<dbReference type="AlphaFoldDB" id="A0A2Y9BG56"/>
<keyword evidence="2" id="KW-0808">Transferase</keyword>
<evidence type="ECO:0000259" key="1">
    <source>
        <dbReference type="PROSITE" id="PS51186"/>
    </source>
</evidence>